<evidence type="ECO:0000256" key="5">
    <source>
        <dbReference type="ARBA" id="ARBA00023004"/>
    </source>
</evidence>
<dbReference type="InterPro" id="IPR001128">
    <property type="entry name" value="Cyt_P450"/>
</dbReference>
<keyword evidence="9" id="KW-1185">Reference proteome</keyword>
<reference evidence="8" key="1">
    <citation type="submission" date="2020-05" db="EMBL/GenBank/DDBJ databases">
        <title>Mycena genomes resolve the evolution of fungal bioluminescence.</title>
        <authorList>
            <person name="Tsai I.J."/>
        </authorList>
    </citation>
    <scope>NUCLEOTIDE SEQUENCE</scope>
    <source>
        <strain evidence="8">CCC161011</strain>
    </source>
</reference>
<evidence type="ECO:0000256" key="4">
    <source>
        <dbReference type="ARBA" id="ARBA00023002"/>
    </source>
</evidence>
<keyword evidence="3 6" id="KW-0479">Metal-binding</keyword>
<sequence length="92" mass="10531">MRGEDEYDRGSIKYQMVVPDVKYLSFGLGRHACPGRFFAVNELKLMLAHILENYDLKLDGPTRPPNEWFGTLAAANRTAKVLFRKRADMPSK</sequence>
<comment type="similarity">
    <text evidence="2 7">Belongs to the cytochrome P450 family.</text>
</comment>
<dbReference type="AlphaFoldDB" id="A0A8H7CXP7"/>
<comment type="cofactor">
    <cofactor evidence="1 6">
        <name>heme</name>
        <dbReference type="ChEBI" id="CHEBI:30413"/>
    </cofactor>
</comment>
<evidence type="ECO:0000256" key="3">
    <source>
        <dbReference type="ARBA" id="ARBA00022723"/>
    </source>
</evidence>
<feature type="binding site" description="axial binding residue" evidence="6">
    <location>
        <position position="33"/>
    </location>
    <ligand>
        <name>heme</name>
        <dbReference type="ChEBI" id="CHEBI:30413"/>
    </ligand>
    <ligandPart>
        <name>Fe</name>
        <dbReference type="ChEBI" id="CHEBI:18248"/>
    </ligandPart>
</feature>
<dbReference type="Gene3D" id="1.10.630.10">
    <property type="entry name" value="Cytochrome P450"/>
    <property type="match status" value="1"/>
</dbReference>
<dbReference type="PRINTS" id="PR00465">
    <property type="entry name" value="EP450IV"/>
</dbReference>
<dbReference type="OrthoDB" id="3248974at2759"/>
<keyword evidence="7" id="KW-0503">Monooxygenase</keyword>
<dbReference type="InterPro" id="IPR002403">
    <property type="entry name" value="Cyt_P450_E_grp-IV"/>
</dbReference>
<dbReference type="GO" id="GO:0004497">
    <property type="term" value="F:monooxygenase activity"/>
    <property type="evidence" value="ECO:0007669"/>
    <property type="project" value="UniProtKB-KW"/>
</dbReference>
<protein>
    <recommendedName>
        <fullName evidence="10">Cytochrome P450</fullName>
    </recommendedName>
</protein>
<keyword evidence="5 6" id="KW-0408">Iron</keyword>
<dbReference type="InterPro" id="IPR036396">
    <property type="entry name" value="Cyt_P450_sf"/>
</dbReference>
<keyword evidence="6 7" id="KW-0349">Heme</keyword>
<gene>
    <name evidence="8" type="ORF">MVEN_01163900</name>
</gene>
<accession>A0A8H7CXP7</accession>
<dbReference type="GO" id="GO:0020037">
    <property type="term" value="F:heme binding"/>
    <property type="evidence" value="ECO:0007669"/>
    <property type="project" value="InterPro"/>
</dbReference>
<dbReference type="Pfam" id="PF00067">
    <property type="entry name" value="p450"/>
    <property type="match status" value="1"/>
</dbReference>
<name>A0A8H7CXP7_9AGAR</name>
<comment type="caution">
    <text evidence="8">The sequence shown here is derived from an EMBL/GenBank/DDBJ whole genome shotgun (WGS) entry which is preliminary data.</text>
</comment>
<keyword evidence="4 7" id="KW-0560">Oxidoreductase</keyword>
<organism evidence="8 9">
    <name type="scientific">Mycena venus</name>
    <dbReference type="NCBI Taxonomy" id="2733690"/>
    <lineage>
        <taxon>Eukaryota</taxon>
        <taxon>Fungi</taxon>
        <taxon>Dikarya</taxon>
        <taxon>Basidiomycota</taxon>
        <taxon>Agaricomycotina</taxon>
        <taxon>Agaricomycetes</taxon>
        <taxon>Agaricomycetidae</taxon>
        <taxon>Agaricales</taxon>
        <taxon>Marasmiineae</taxon>
        <taxon>Mycenaceae</taxon>
        <taxon>Mycena</taxon>
    </lineage>
</organism>
<dbReference type="PROSITE" id="PS00086">
    <property type="entry name" value="CYTOCHROME_P450"/>
    <property type="match status" value="1"/>
</dbReference>
<evidence type="ECO:0000256" key="7">
    <source>
        <dbReference type="RuleBase" id="RU000461"/>
    </source>
</evidence>
<dbReference type="InterPro" id="IPR017972">
    <property type="entry name" value="Cyt_P450_CS"/>
</dbReference>
<dbReference type="SUPFAM" id="SSF48264">
    <property type="entry name" value="Cytochrome P450"/>
    <property type="match status" value="1"/>
</dbReference>
<dbReference type="EMBL" id="JACAZI010000009">
    <property type="protein sequence ID" value="KAF7352017.1"/>
    <property type="molecule type" value="Genomic_DNA"/>
</dbReference>
<dbReference type="Proteomes" id="UP000620124">
    <property type="component" value="Unassembled WGS sequence"/>
</dbReference>
<evidence type="ECO:0000256" key="1">
    <source>
        <dbReference type="ARBA" id="ARBA00001971"/>
    </source>
</evidence>
<evidence type="ECO:0000313" key="9">
    <source>
        <dbReference type="Proteomes" id="UP000620124"/>
    </source>
</evidence>
<evidence type="ECO:0000313" key="8">
    <source>
        <dbReference type="EMBL" id="KAF7352017.1"/>
    </source>
</evidence>
<evidence type="ECO:0000256" key="6">
    <source>
        <dbReference type="PIRSR" id="PIRSR602403-1"/>
    </source>
</evidence>
<evidence type="ECO:0008006" key="10">
    <source>
        <dbReference type="Google" id="ProtNLM"/>
    </source>
</evidence>
<evidence type="ECO:0000256" key="2">
    <source>
        <dbReference type="ARBA" id="ARBA00010617"/>
    </source>
</evidence>
<proteinExistence type="inferred from homology"/>
<dbReference type="GO" id="GO:0016705">
    <property type="term" value="F:oxidoreductase activity, acting on paired donors, with incorporation or reduction of molecular oxygen"/>
    <property type="evidence" value="ECO:0007669"/>
    <property type="project" value="InterPro"/>
</dbReference>
<dbReference type="PANTHER" id="PTHR46206">
    <property type="entry name" value="CYTOCHROME P450"/>
    <property type="match status" value="1"/>
</dbReference>
<dbReference type="GO" id="GO:0005506">
    <property type="term" value="F:iron ion binding"/>
    <property type="evidence" value="ECO:0007669"/>
    <property type="project" value="InterPro"/>
</dbReference>